<feature type="domain" description="Fibronectin type III-like" evidence="7">
    <location>
        <begin position="756"/>
        <end position="826"/>
    </location>
</feature>
<dbReference type="InterPro" id="IPR051915">
    <property type="entry name" value="Cellulose_Degrad_GH3"/>
</dbReference>
<comment type="caution">
    <text evidence="8">The sequence shown here is derived from an EMBL/GenBank/DDBJ whole genome shotgun (WGS) entry which is preliminary data.</text>
</comment>
<evidence type="ECO:0000313" key="9">
    <source>
        <dbReference type="Proteomes" id="UP000693970"/>
    </source>
</evidence>
<evidence type="ECO:0000256" key="6">
    <source>
        <dbReference type="SAM" id="Phobius"/>
    </source>
</evidence>
<name>A0A9K3P766_9STRA</name>
<accession>A0A9K3P766</accession>
<keyword evidence="6" id="KW-0472">Membrane</keyword>
<dbReference type="PANTHER" id="PTHR30620">
    <property type="entry name" value="PERIPLASMIC BETA-GLUCOSIDASE-RELATED"/>
    <property type="match status" value="1"/>
</dbReference>
<dbReference type="Pfam" id="PF00933">
    <property type="entry name" value="Glyco_hydro_3"/>
    <property type="match status" value="1"/>
</dbReference>
<evidence type="ECO:0000259" key="7">
    <source>
        <dbReference type="SMART" id="SM01217"/>
    </source>
</evidence>
<evidence type="ECO:0000256" key="4">
    <source>
        <dbReference type="ARBA" id="ARBA00022729"/>
    </source>
</evidence>
<dbReference type="SMART" id="SM01217">
    <property type="entry name" value="Fn3_like"/>
    <property type="match status" value="1"/>
</dbReference>
<dbReference type="GO" id="GO:0008422">
    <property type="term" value="F:beta-glucosidase activity"/>
    <property type="evidence" value="ECO:0007669"/>
    <property type="project" value="UniProtKB-EC"/>
</dbReference>
<sequence>MSTVISKCLCSMYLRLSLRLIFLSWLLLFRISSIIATTAQAVDIERLLDTMGWEGQIGQMAQIDIGVLLNDDKTGLDLIKVEHYIGELGIGSVLNNVPWNDLGHENFWKAPDFREAVMQIQHTAQQYGRPPVIWGLDSVHGANYIYDTVITPQPLNLAATFNISTAYRAGLWASQDTRKAGIPWLFSPLLGLSWNSFWSRTYETFGEDPLLVADMAQAMIQGIQHVDDRDTITPSRAAACGKHWLGYSFPHNGHDRSPSWIPRRHLYQYFLKPWQKVLRSSSDGKAPLLTIMESYTETDGVPNVANRQALSTILRQQLDFKGMLVTDYHEIFNLYEWHHTADSRSHALYQAISEGTVDMSMIAYEPEDFIDGMLALDRITFQKRIRDSARRVLELKQVLNMFEESFELRPLRFDSKENNVEVKTSIPEADLQAALVMTQESIVLAKNNENTLPLDLNAPLNILVTGPTSTSLSFQSGGWTGQWQGVDSNLEDHWFTYGSTVLGAFQREAATQSKWQVTYQCGVDILGNDCEFEGDSDENFLQTVEGWVGWKDKNLKGIENAMKKARDANVVVICLGEENYTEKPGDIRDLRLPEGQYELVSAIKQASPDTIIFLVYFGGRPRLLADVVPVVDAVLLGFLPGPLAGDAIVDIISGRHNPSARLPITYPKYQDLGGVPYLHAVSDKCTENTGDVLPHWNNIPCEVQWPFGYGLSYSQFSYEDIRVNTKILQHRWNTKVETELQINVIVTNIGNVAGSDSVLFFIFDEFRSTTPEYKQLKAYQKIWLSPGDSTEVSVSILLDDLRFVGPHDDTHYILQDGLVFRVGVGAEVDCRVAPDDDHCSDPVTIRTEKDYVAACEAACQVWDQSGCDTFTSESCRKECSSDKSQNNAAHGIEVANEGWGWTYVTCLESFVRKEGWDSSGCWKMTTFCRDVLKSSGMYKFENGTSSKTFSPHGTSLATTAMSLFAGLFAAMMIYLAINGRFTPKERHQHANAQFHPVATIEFA</sequence>
<reference evidence="8" key="2">
    <citation type="submission" date="2021-04" db="EMBL/GenBank/DDBJ databases">
        <authorList>
            <person name="Podell S."/>
        </authorList>
    </citation>
    <scope>NUCLEOTIDE SEQUENCE</scope>
    <source>
        <strain evidence="8">Hildebrandi</strain>
    </source>
</reference>
<protein>
    <recommendedName>
        <fullName evidence="3">beta-glucosidase</fullName>
        <ecNumber evidence="3">3.2.1.21</ecNumber>
    </recommendedName>
</protein>
<dbReference type="Proteomes" id="UP000693970">
    <property type="component" value="Unassembled WGS sequence"/>
</dbReference>
<comment type="similarity">
    <text evidence="2">Belongs to the glycosyl hydrolase 3 family.</text>
</comment>
<dbReference type="InterPro" id="IPR026891">
    <property type="entry name" value="Fn3-like"/>
</dbReference>
<gene>
    <name evidence="8" type="ORF">IV203_038837</name>
</gene>
<dbReference type="AlphaFoldDB" id="A0A9K3P766"/>
<dbReference type="InterPro" id="IPR002772">
    <property type="entry name" value="Glyco_hydro_3_C"/>
</dbReference>
<reference evidence="8" key="1">
    <citation type="journal article" date="2021" name="Sci. Rep.">
        <title>Diploid genomic architecture of Nitzschia inconspicua, an elite biomass production diatom.</title>
        <authorList>
            <person name="Oliver A."/>
            <person name="Podell S."/>
            <person name="Pinowska A."/>
            <person name="Traller J.C."/>
            <person name="Smith S.R."/>
            <person name="McClure R."/>
            <person name="Beliaev A."/>
            <person name="Bohutskyi P."/>
            <person name="Hill E.A."/>
            <person name="Rabines A."/>
            <person name="Zheng H."/>
            <person name="Allen L.Z."/>
            <person name="Kuo A."/>
            <person name="Grigoriev I.V."/>
            <person name="Allen A.E."/>
            <person name="Hazlebeck D."/>
            <person name="Allen E.E."/>
        </authorList>
    </citation>
    <scope>NUCLEOTIDE SEQUENCE</scope>
    <source>
        <strain evidence="8">Hildebrandi</strain>
    </source>
</reference>
<organism evidence="8 9">
    <name type="scientific">Nitzschia inconspicua</name>
    <dbReference type="NCBI Taxonomy" id="303405"/>
    <lineage>
        <taxon>Eukaryota</taxon>
        <taxon>Sar</taxon>
        <taxon>Stramenopiles</taxon>
        <taxon>Ochrophyta</taxon>
        <taxon>Bacillariophyta</taxon>
        <taxon>Bacillariophyceae</taxon>
        <taxon>Bacillariophycidae</taxon>
        <taxon>Bacillariales</taxon>
        <taxon>Bacillariaceae</taxon>
        <taxon>Nitzschia</taxon>
    </lineage>
</organism>
<evidence type="ECO:0000313" key="8">
    <source>
        <dbReference type="EMBL" id="KAG7336492.1"/>
    </source>
</evidence>
<keyword evidence="4" id="KW-0732">Signal</keyword>
<keyword evidence="6" id="KW-1133">Transmembrane helix</keyword>
<keyword evidence="5" id="KW-0326">Glycosidase</keyword>
<dbReference type="EMBL" id="JAGRRH010000122">
    <property type="protein sequence ID" value="KAG7336492.1"/>
    <property type="molecule type" value="Genomic_DNA"/>
</dbReference>
<evidence type="ECO:0000256" key="3">
    <source>
        <dbReference type="ARBA" id="ARBA00012744"/>
    </source>
</evidence>
<proteinExistence type="inferred from homology"/>
<dbReference type="InterPro" id="IPR001764">
    <property type="entry name" value="Glyco_hydro_3_N"/>
</dbReference>
<feature type="transmembrane region" description="Helical" evidence="6">
    <location>
        <begin position="956"/>
        <end position="977"/>
    </location>
</feature>
<dbReference type="Pfam" id="PF01915">
    <property type="entry name" value="Glyco_hydro_3_C"/>
    <property type="match status" value="1"/>
</dbReference>
<keyword evidence="6" id="KW-0812">Transmembrane</keyword>
<dbReference type="GO" id="GO:0009251">
    <property type="term" value="P:glucan catabolic process"/>
    <property type="evidence" value="ECO:0007669"/>
    <property type="project" value="TreeGrafter"/>
</dbReference>
<keyword evidence="5" id="KW-0378">Hydrolase</keyword>
<evidence type="ECO:0000256" key="2">
    <source>
        <dbReference type="ARBA" id="ARBA00005336"/>
    </source>
</evidence>
<dbReference type="Pfam" id="PF14310">
    <property type="entry name" value="Fn3-like"/>
    <property type="match status" value="1"/>
</dbReference>
<dbReference type="EC" id="3.2.1.21" evidence="3"/>
<dbReference type="OrthoDB" id="416222at2759"/>
<evidence type="ECO:0000256" key="1">
    <source>
        <dbReference type="ARBA" id="ARBA00000448"/>
    </source>
</evidence>
<keyword evidence="9" id="KW-1185">Reference proteome</keyword>
<dbReference type="PANTHER" id="PTHR30620:SF16">
    <property type="entry name" value="LYSOSOMAL BETA GLUCOSIDASE"/>
    <property type="match status" value="1"/>
</dbReference>
<comment type="catalytic activity">
    <reaction evidence="1">
        <text>Hydrolysis of terminal, non-reducing beta-D-glucosyl residues with release of beta-D-glucose.</text>
        <dbReference type="EC" id="3.2.1.21"/>
    </reaction>
</comment>
<evidence type="ECO:0000256" key="5">
    <source>
        <dbReference type="ARBA" id="ARBA00023295"/>
    </source>
</evidence>